<proteinExistence type="predicted"/>
<name>A0AAP2GG33_9BACT</name>
<evidence type="ECO:0000256" key="1">
    <source>
        <dbReference type="SAM" id="Phobius"/>
    </source>
</evidence>
<keyword evidence="3" id="KW-1185">Reference proteome</keyword>
<keyword evidence="1" id="KW-0812">Transmembrane</keyword>
<keyword evidence="1" id="KW-0472">Membrane</keyword>
<dbReference type="EMBL" id="JAHESC010000004">
    <property type="protein sequence ID" value="MBT1685701.1"/>
    <property type="molecule type" value="Genomic_DNA"/>
</dbReference>
<evidence type="ECO:0000313" key="3">
    <source>
        <dbReference type="Proteomes" id="UP001319180"/>
    </source>
</evidence>
<dbReference type="RefSeq" id="WP_254088952.1">
    <property type="nucleotide sequence ID" value="NZ_JAHESC010000004.1"/>
</dbReference>
<reference evidence="2 3" key="1">
    <citation type="submission" date="2021-05" db="EMBL/GenBank/DDBJ databases">
        <title>A Polyphasic approach of four new species of the genus Ohtaekwangia: Ohtaekwangia histidinii sp. nov., Ohtaekwangia cretensis sp. nov., Ohtaekwangia indiensis sp. nov., Ohtaekwangia reichenbachii sp. nov. from diverse environment.</title>
        <authorList>
            <person name="Octaviana S."/>
        </authorList>
    </citation>
    <scope>NUCLEOTIDE SEQUENCE [LARGE SCALE GENOMIC DNA]</scope>
    <source>
        <strain evidence="2 3">PWU37</strain>
    </source>
</reference>
<feature type="transmembrane region" description="Helical" evidence="1">
    <location>
        <begin position="6"/>
        <end position="25"/>
    </location>
</feature>
<sequence>MDAITIVLIFFGTYGIFMTTAYFLAKVFFPLEDESAAAKASLRERRQFVPRRRLSTKELQTLRGTFRYAKN</sequence>
<organism evidence="2 3">
    <name type="scientific">Dawidia soli</name>
    <dbReference type="NCBI Taxonomy" id="2782352"/>
    <lineage>
        <taxon>Bacteria</taxon>
        <taxon>Pseudomonadati</taxon>
        <taxon>Bacteroidota</taxon>
        <taxon>Cytophagia</taxon>
        <taxon>Cytophagales</taxon>
        <taxon>Chryseotaleaceae</taxon>
        <taxon>Dawidia</taxon>
    </lineage>
</organism>
<comment type="caution">
    <text evidence="2">The sequence shown here is derived from an EMBL/GenBank/DDBJ whole genome shotgun (WGS) entry which is preliminary data.</text>
</comment>
<dbReference type="AlphaFoldDB" id="A0AAP2GG33"/>
<dbReference type="Proteomes" id="UP001319180">
    <property type="component" value="Unassembled WGS sequence"/>
</dbReference>
<evidence type="ECO:0000313" key="2">
    <source>
        <dbReference type="EMBL" id="MBT1685701.1"/>
    </source>
</evidence>
<gene>
    <name evidence="2" type="ORF">KK078_03995</name>
</gene>
<accession>A0AAP2GG33</accession>
<keyword evidence="1" id="KW-1133">Transmembrane helix</keyword>
<protein>
    <submittedName>
        <fullName evidence="2">Uncharacterized protein</fullName>
    </submittedName>
</protein>